<dbReference type="EMBL" id="JAEHOE010000018">
    <property type="protein sequence ID" value="KAG2496650.1"/>
    <property type="molecule type" value="Genomic_DNA"/>
</dbReference>
<name>A0A835Y5R4_9CHLO</name>
<dbReference type="Proteomes" id="UP000612055">
    <property type="component" value="Unassembled WGS sequence"/>
</dbReference>
<reference evidence="1" key="1">
    <citation type="journal article" date="2020" name="bioRxiv">
        <title>Comparative genomics of Chlamydomonas.</title>
        <authorList>
            <person name="Craig R.J."/>
            <person name="Hasan A.R."/>
            <person name="Ness R.W."/>
            <person name="Keightley P.D."/>
        </authorList>
    </citation>
    <scope>NUCLEOTIDE SEQUENCE</scope>
    <source>
        <strain evidence="1">CCAP 11/70</strain>
    </source>
</reference>
<accession>A0A835Y5R4</accession>
<proteinExistence type="predicted"/>
<comment type="caution">
    <text evidence="1">The sequence shown here is derived from an EMBL/GenBank/DDBJ whole genome shotgun (WGS) entry which is preliminary data.</text>
</comment>
<dbReference type="AlphaFoldDB" id="A0A835Y5R4"/>
<evidence type="ECO:0000313" key="1">
    <source>
        <dbReference type="EMBL" id="KAG2496650.1"/>
    </source>
</evidence>
<organism evidence="1 2">
    <name type="scientific">Edaphochlamys debaryana</name>
    <dbReference type="NCBI Taxonomy" id="47281"/>
    <lineage>
        <taxon>Eukaryota</taxon>
        <taxon>Viridiplantae</taxon>
        <taxon>Chlorophyta</taxon>
        <taxon>core chlorophytes</taxon>
        <taxon>Chlorophyceae</taxon>
        <taxon>CS clade</taxon>
        <taxon>Chlamydomonadales</taxon>
        <taxon>Chlamydomonadales incertae sedis</taxon>
        <taxon>Edaphochlamys</taxon>
    </lineage>
</organism>
<evidence type="ECO:0000313" key="2">
    <source>
        <dbReference type="Proteomes" id="UP000612055"/>
    </source>
</evidence>
<sequence length="368" mass="37848">MASSLFSALETSGAPFGPFSGYASQLTGYQGPIAASAPLPIDACWRRGSAVPSRRVISEDGYAPSYQDAAHKDTDTAALDLPLPQPAGVAAAAPRSDTVRDRACAVAKPADRSSYSDWVPAAPSRFGSAAVGTLGASSSPAAAPHASHEYAQPADLALDDRSAPWHVPLKAMAPLLHRLSNPWVLDVTAGGLRGRQLYDQQQTNIEISKLNRKVVPRERHVGFEVPTCTDAAQRQPQTDVEAQEAPLLRPAQQQRRQLHSLPAPAVVATTATLAPVAAEAAEDAAVAAAAAGAEAYVSQLLQEPPAALAPAGVPAGAAPGKAAAASPTRPAAVPAACLGQTAPAEGKSDGRRACRGVWAVLKSLVWGC</sequence>
<keyword evidence="2" id="KW-1185">Reference proteome</keyword>
<protein>
    <submittedName>
        <fullName evidence="1">Uncharacterized protein</fullName>
    </submittedName>
</protein>
<gene>
    <name evidence="1" type="ORF">HYH03_005470</name>
</gene>